<dbReference type="GO" id="GO:0003677">
    <property type="term" value="F:DNA binding"/>
    <property type="evidence" value="ECO:0007669"/>
    <property type="project" value="UniProtKB-UniRule"/>
</dbReference>
<dbReference type="InterPro" id="IPR013757">
    <property type="entry name" value="Topo_IIA_A_a_sf"/>
</dbReference>
<dbReference type="GO" id="GO:0005524">
    <property type="term" value="F:ATP binding"/>
    <property type="evidence" value="ECO:0007669"/>
    <property type="project" value="InterPro"/>
</dbReference>
<gene>
    <name evidence="10" type="primary">gyrA_2</name>
    <name evidence="10" type="ORF">Pan241w_25360</name>
</gene>
<evidence type="ECO:0000313" key="11">
    <source>
        <dbReference type="Proteomes" id="UP000317171"/>
    </source>
</evidence>
<feature type="region of interest" description="Disordered" evidence="8">
    <location>
        <begin position="889"/>
        <end position="929"/>
    </location>
</feature>
<evidence type="ECO:0000256" key="6">
    <source>
        <dbReference type="ARBA" id="ARBA00023235"/>
    </source>
</evidence>
<keyword evidence="5 7" id="KW-0238">DNA-binding</keyword>
<dbReference type="NCBIfam" id="NF004044">
    <property type="entry name" value="PRK05561.1"/>
    <property type="match status" value="1"/>
</dbReference>
<evidence type="ECO:0000256" key="8">
    <source>
        <dbReference type="SAM" id="MobiDB-lite"/>
    </source>
</evidence>
<dbReference type="InterPro" id="IPR013760">
    <property type="entry name" value="Topo_IIA-like_dom_sf"/>
</dbReference>
<dbReference type="Pfam" id="PF03989">
    <property type="entry name" value="DNA_gyraseA_C"/>
    <property type="match status" value="6"/>
</dbReference>
<evidence type="ECO:0000256" key="4">
    <source>
        <dbReference type="ARBA" id="ARBA00023029"/>
    </source>
</evidence>
<dbReference type="RefSeq" id="WP_145215715.1">
    <property type="nucleotide sequence ID" value="NZ_CP036269.1"/>
</dbReference>
<feature type="compositionally biased region" description="Polar residues" evidence="8">
    <location>
        <begin position="898"/>
        <end position="929"/>
    </location>
</feature>
<dbReference type="SUPFAM" id="SSF101904">
    <property type="entry name" value="GyrA/ParC C-terminal domain-like"/>
    <property type="match status" value="1"/>
</dbReference>
<dbReference type="Gene3D" id="3.30.1360.40">
    <property type="match status" value="1"/>
</dbReference>
<feature type="region of interest" description="Disordered" evidence="8">
    <location>
        <begin position="763"/>
        <end position="818"/>
    </location>
</feature>
<organism evidence="10 11">
    <name type="scientific">Gimesia alba</name>
    <dbReference type="NCBI Taxonomy" id="2527973"/>
    <lineage>
        <taxon>Bacteria</taxon>
        <taxon>Pseudomonadati</taxon>
        <taxon>Planctomycetota</taxon>
        <taxon>Planctomycetia</taxon>
        <taxon>Planctomycetales</taxon>
        <taxon>Planctomycetaceae</taxon>
        <taxon>Gimesia</taxon>
    </lineage>
</organism>
<dbReference type="InterPro" id="IPR006691">
    <property type="entry name" value="GyrA/parC_rep"/>
</dbReference>
<dbReference type="PROSITE" id="PS52040">
    <property type="entry name" value="TOPO_IIA"/>
    <property type="match status" value="1"/>
</dbReference>
<dbReference type="Gene3D" id="2.120.10.90">
    <property type="entry name" value="DNA gyrase/topoisomerase IV, subunit A, C-terminal"/>
    <property type="match status" value="1"/>
</dbReference>
<dbReference type="InterPro" id="IPR013758">
    <property type="entry name" value="Topo_IIA_A/C_ab"/>
</dbReference>
<dbReference type="SUPFAM" id="SSF56719">
    <property type="entry name" value="Type II DNA topoisomerase"/>
    <property type="match status" value="1"/>
</dbReference>
<sequence>MASDNGEEPNIDANIKYLDIQDEMRDSYLTYAMSVIISRALPDARDGLKPSQRRILVAMNDLNLGASSSRVKCAKISGDTSGNYHPHGDGSIYPTLVRLGQDWVMRNVLIDKQGNFGSLAGLPPAAMRYTEARLSPVAAEMLDDINRNTVDFVPTYDQRNDEPVVLPSKFPNLLVNGSSGIAVGMATSIPPQNMGEVCEAVTLLIDNPEATIDDILQVMPGPDFPTGGIICGRYGIRKGYATGRSTITLRARTHFETEKQSDVIVVTEIPYMETRDRIREKLETLVRDDRVKGISRIVDLTDRNVPPWKVHLQIILKRDADKEVVLAQLFKFSPLQSTFSIILLALVGNRPETLSVKELIQQFILHRIDVIRRRTEFLLAEARKRKHTVEGLMIAQIDIDEVIKTIRNSPSRAEAKISLQGMQVDGKLIERALGEDGFKEYQNEQGVHEYYSLSANQAEAIVSMQLGSLANLEREKLSDEHKELLKAISEYLYLLSDEDHIRAVIRDDMLHLQGKYADKRRTDISDDELTDVNRDDLITEEPMVVTLSQRGYIKRTQLNTYQAQNRGGKGIKGAKTDEEDPIEHLFVASTHSYLLFITNRGRVYWSKVYDLPLQGRTAKGRALVNLLSLQEDETVSNCVAVREFDEERFLVMATQNGIIKKSPLSAYSRVQRGGIIAIKLDDDDELVEALIVSPGEDLLLATSEGMAIRFAQSDARSMGRNTRGVKGIKLSKTGHVIGMVIADPDNCLLTVCENGYGKRTPFGFIPTTDETDEELPETDEEVSASESDVEEEPDAEQETRSGMHYRRQKRGGKGIRDIRTSARNGQVVDILSVAEDDEVLMVTKNGIIQRVRGREISQVGRNTQGVRVIKLDQNDKLVSLARIPAEIVDESEGDEPLNLSNTVEESTPEGTTTIEDQTTEDNNPTSDQE</sequence>
<name>A0A517REZ1_9PLAN</name>
<feature type="active site" description="O-(5'-phospho-DNA)-tyrosine intermediate" evidence="7">
    <location>
        <position position="129"/>
    </location>
</feature>
<keyword evidence="4 7" id="KW-0799">Topoisomerase</keyword>
<dbReference type="GO" id="GO:0009330">
    <property type="term" value="C:DNA topoisomerase type II (double strand cut, ATP-hydrolyzing) complex"/>
    <property type="evidence" value="ECO:0007669"/>
    <property type="project" value="TreeGrafter"/>
</dbReference>
<accession>A0A517REZ1</accession>
<comment type="catalytic activity">
    <reaction evidence="1 7">
        <text>ATP-dependent breakage, passage and rejoining of double-stranded DNA.</text>
        <dbReference type="EC" id="5.6.2.2"/>
    </reaction>
</comment>
<protein>
    <recommendedName>
        <fullName evidence="3">DNA topoisomerase (ATP-hydrolyzing)</fullName>
        <ecNumber evidence="3">5.6.2.2</ecNumber>
    </recommendedName>
</protein>
<dbReference type="SMART" id="SM00434">
    <property type="entry name" value="TOP4c"/>
    <property type="match status" value="1"/>
</dbReference>
<dbReference type="EMBL" id="CP036269">
    <property type="protein sequence ID" value="QDT42452.1"/>
    <property type="molecule type" value="Genomic_DNA"/>
</dbReference>
<feature type="domain" description="Topo IIA-type catalytic" evidence="9">
    <location>
        <begin position="41"/>
        <end position="537"/>
    </location>
</feature>
<evidence type="ECO:0000256" key="2">
    <source>
        <dbReference type="ARBA" id="ARBA00008263"/>
    </source>
</evidence>
<dbReference type="Pfam" id="PF00521">
    <property type="entry name" value="DNA_topoisoIV"/>
    <property type="match status" value="1"/>
</dbReference>
<dbReference type="PANTHER" id="PTHR43493">
    <property type="entry name" value="DNA GYRASE/TOPOISOMERASE SUBUNIT A"/>
    <property type="match status" value="1"/>
</dbReference>
<dbReference type="FunFam" id="1.10.268.10:FF:000001">
    <property type="entry name" value="DNA gyrase subunit A"/>
    <property type="match status" value="1"/>
</dbReference>
<dbReference type="InterPro" id="IPR050220">
    <property type="entry name" value="Type_II_DNA_Topoisomerases"/>
</dbReference>
<evidence type="ECO:0000259" key="9">
    <source>
        <dbReference type="PROSITE" id="PS52040"/>
    </source>
</evidence>
<comment type="similarity">
    <text evidence="2">Belongs to the type II topoisomerase GyrA/ParC subunit family.</text>
</comment>
<dbReference type="GO" id="GO:0005737">
    <property type="term" value="C:cytoplasm"/>
    <property type="evidence" value="ECO:0007669"/>
    <property type="project" value="TreeGrafter"/>
</dbReference>
<dbReference type="InterPro" id="IPR002205">
    <property type="entry name" value="Topo_IIA_dom_A"/>
</dbReference>
<dbReference type="NCBIfam" id="TIGR01063">
    <property type="entry name" value="gyrA"/>
    <property type="match status" value="1"/>
</dbReference>
<dbReference type="Gene3D" id="3.90.199.10">
    <property type="entry name" value="Topoisomerase II, domain 5"/>
    <property type="match status" value="1"/>
</dbReference>
<dbReference type="NCBIfam" id="NF004043">
    <property type="entry name" value="PRK05560.1"/>
    <property type="match status" value="1"/>
</dbReference>
<dbReference type="PANTHER" id="PTHR43493:SF5">
    <property type="entry name" value="DNA GYRASE SUBUNIT A, CHLOROPLASTIC_MITOCHONDRIAL"/>
    <property type="match status" value="1"/>
</dbReference>
<dbReference type="AlphaFoldDB" id="A0A517REZ1"/>
<dbReference type="OrthoDB" id="9806486at2"/>
<reference evidence="10 11" key="1">
    <citation type="submission" date="2019-02" db="EMBL/GenBank/DDBJ databases">
        <title>Deep-cultivation of Planctomycetes and their phenomic and genomic characterization uncovers novel biology.</title>
        <authorList>
            <person name="Wiegand S."/>
            <person name="Jogler M."/>
            <person name="Boedeker C."/>
            <person name="Pinto D."/>
            <person name="Vollmers J."/>
            <person name="Rivas-Marin E."/>
            <person name="Kohn T."/>
            <person name="Peeters S.H."/>
            <person name="Heuer A."/>
            <person name="Rast P."/>
            <person name="Oberbeckmann S."/>
            <person name="Bunk B."/>
            <person name="Jeske O."/>
            <person name="Meyerdierks A."/>
            <person name="Storesund J.E."/>
            <person name="Kallscheuer N."/>
            <person name="Luecker S."/>
            <person name="Lage O.M."/>
            <person name="Pohl T."/>
            <person name="Merkel B.J."/>
            <person name="Hornburger P."/>
            <person name="Mueller R.-W."/>
            <person name="Bruemmer F."/>
            <person name="Labrenz M."/>
            <person name="Spormann A.M."/>
            <person name="Op den Camp H."/>
            <person name="Overmann J."/>
            <person name="Amann R."/>
            <person name="Jetten M.S.M."/>
            <person name="Mascher T."/>
            <person name="Medema M.H."/>
            <person name="Devos D.P."/>
            <person name="Kaster A.-K."/>
            <person name="Ovreas L."/>
            <person name="Rohde M."/>
            <person name="Galperin M.Y."/>
            <person name="Jogler C."/>
        </authorList>
    </citation>
    <scope>NUCLEOTIDE SEQUENCE [LARGE SCALE GENOMIC DNA]</scope>
    <source>
        <strain evidence="10 11">Pan241w</strain>
    </source>
</reference>
<evidence type="ECO:0000256" key="7">
    <source>
        <dbReference type="PROSITE-ProRule" id="PRU01384"/>
    </source>
</evidence>
<dbReference type="GO" id="GO:0003918">
    <property type="term" value="F:DNA topoisomerase type II (double strand cut, ATP-hydrolyzing) activity"/>
    <property type="evidence" value="ECO:0007669"/>
    <property type="project" value="UniProtKB-EC"/>
</dbReference>
<dbReference type="InterPro" id="IPR035516">
    <property type="entry name" value="Gyrase/topoIV_suA_C"/>
</dbReference>
<evidence type="ECO:0000256" key="1">
    <source>
        <dbReference type="ARBA" id="ARBA00000185"/>
    </source>
</evidence>
<dbReference type="GO" id="GO:0006265">
    <property type="term" value="P:DNA topological change"/>
    <property type="evidence" value="ECO:0007669"/>
    <property type="project" value="UniProtKB-UniRule"/>
</dbReference>
<feature type="compositionally biased region" description="Acidic residues" evidence="8">
    <location>
        <begin position="769"/>
        <end position="796"/>
    </location>
</feature>
<keyword evidence="11" id="KW-1185">Reference proteome</keyword>
<keyword evidence="6 7" id="KW-0413">Isomerase</keyword>
<dbReference type="Gene3D" id="1.10.268.10">
    <property type="entry name" value="Topoisomerase, domain 3"/>
    <property type="match status" value="1"/>
</dbReference>
<evidence type="ECO:0000313" key="10">
    <source>
        <dbReference type="EMBL" id="QDT42452.1"/>
    </source>
</evidence>
<evidence type="ECO:0000256" key="5">
    <source>
        <dbReference type="ARBA" id="ARBA00023125"/>
    </source>
</evidence>
<dbReference type="EC" id="5.6.2.2" evidence="3"/>
<dbReference type="CDD" id="cd00187">
    <property type="entry name" value="TOP4c"/>
    <property type="match status" value="1"/>
</dbReference>
<dbReference type="Proteomes" id="UP000317171">
    <property type="component" value="Chromosome"/>
</dbReference>
<feature type="compositionally biased region" description="Basic residues" evidence="8">
    <location>
        <begin position="803"/>
        <end position="813"/>
    </location>
</feature>
<evidence type="ECO:0000256" key="3">
    <source>
        <dbReference type="ARBA" id="ARBA00012895"/>
    </source>
</evidence>
<proteinExistence type="inferred from homology"/>
<dbReference type="KEGG" id="gaz:Pan241w_25360"/>